<dbReference type="EMBL" id="LJIG01022748">
    <property type="protein sequence ID" value="KRT78924.1"/>
    <property type="molecule type" value="Genomic_DNA"/>
</dbReference>
<comment type="caution">
    <text evidence="2">The sequence shown here is derived from an EMBL/GenBank/DDBJ whole genome shotgun (WGS) entry which is preliminary data.</text>
</comment>
<feature type="compositionally biased region" description="Polar residues" evidence="1">
    <location>
        <begin position="146"/>
        <end position="155"/>
    </location>
</feature>
<sequence>LNGGHYISYACNPNGHWYCYNDSSCREVLTEDSAPILQPPPQENNNNDSRQTNNYNSPIINRIVNSPAHTPLMRRKHPRSDSSSTLSQMSSDTGSSTVCNTSDASMPNIASCKTRCSNTSLNATNDLSNLNDGTDTSTDTSETHNLVNSNRNSPMPTIKHTRKLSGGKAVIYDSDTSLDTIKCAYSDVKTPKIDTSSAYMLFYERSGLDYRPYLPDVIANGQVIQEIDMDESESELRKQLCTIQ</sequence>
<dbReference type="OrthoDB" id="265776at2759"/>
<evidence type="ECO:0000313" key="2">
    <source>
        <dbReference type="EMBL" id="KRT78924.1"/>
    </source>
</evidence>
<organism evidence="2 3">
    <name type="scientific">Oryctes borbonicus</name>
    <dbReference type="NCBI Taxonomy" id="1629725"/>
    <lineage>
        <taxon>Eukaryota</taxon>
        <taxon>Metazoa</taxon>
        <taxon>Ecdysozoa</taxon>
        <taxon>Arthropoda</taxon>
        <taxon>Hexapoda</taxon>
        <taxon>Insecta</taxon>
        <taxon>Pterygota</taxon>
        <taxon>Neoptera</taxon>
        <taxon>Endopterygota</taxon>
        <taxon>Coleoptera</taxon>
        <taxon>Polyphaga</taxon>
        <taxon>Scarabaeiformia</taxon>
        <taxon>Scarabaeidae</taxon>
        <taxon>Dynastinae</taxon>
        <taxon>Oryctes</taxon>
    </lineage>
</organism>
<reference evidence="2 3" key="1">
    <citation type="submission" date="2015-09" db="EMBL/GenBank/DDBJ databases">
        <title>Draft genome of the scarab beetle Oryctes borbonicus.</title>
        <authorList>
            <person name="Meyer J.M."/>
            <person name="Markov G.V."/>
            <person name="Baskaran P."/>
            <person name="Herrmann M."/>
            <person name="Sommer R.J."/>
            <person name="Roedelsperger C."/>
        </authorList>
    </citation>
    <scope>NUCLEOTIDE SEQUENCE [LARGE SCALE GENOMIC DNA]</scope>
    <source>
        <strain evidence="2">OB123</strain>
        <tissue evidence="2">Whole animal</tissue>
    </source>
</reference>
<feature type="region of interest" description="Disordered" evidence="1">
    <location>
        <begin position="123"/>
        <end position="156"/>
    </location>
</feature>
<feature type="region of interest" description="Disordered" evidence="1">
    <location>
        <begin position="35"/>
        <end position="100"/>
    </location>
</feature>
<dbReference type="SUPFAM" id="SSF54001">
    <property type="entry name" value="Cysteine proteinases"/>
    <property type="match status" value="1"/>
</dbReference>
<evidence type="ECO:0000256" key="1">
    <source>
        <dbReference type="SAM" id="MobiDB-lite"/>
    </source>
</evidence>
<dbReference type="InterPro" id="IPR038765">
    <property type="entry name" value="Papain-like_cys_pep_sf"/>
</dbReference>
<feature type="compositionally biased region" description="Low complexity" evidence="1">
    <location>
        <begin position="128"/>
        <end position="145"/>
    </location>
</feature>
<gene>
    <name evidence="2" type="ORF">AMK59_6582</name>
</gene>
<feature type="non-terminal residue" evidence="2">
    <location>
        <position position="1"/>
    </location>
</feature>
<feature type="compositionally biased region" description="Polar residues" evidence="1">
    <location>
        <begin position="43"/>
        <end position="68"/>
    </location>
</feature>
<feature type="compositionally biased region" description="Low complexity" evidence="1">
    <location>
        <begin position="81"/>
        <end position="97"/>
    </location>
</feature>
<name>A0A0T6AUY4_9SCAR</name>
<dbReference type="Proteomes" id="UP000051574">
    <property type="component" value="Unassembled WGS sequence"/>
</dbReference>
<dbReference type="Gene3D" id="3.90.70.10">
    <property type="entry name" value="Cysteine proteinases"/>
    <property type="match status" value="1"/>
</dbReference>
<keyword evidence="3" id="KW-1185">Reference proteome</keyword>
<accession>A0A0T6AUY4</accession>
<dbReference type="AlphaFoldDB" id="A0A0T6AUY4"/>
<protein>
    <submittedName>
        <fullName evidence="2">Peptidase</fullName>
    </submittedName>
</protein>
<proteinExistence type="predicted"/>
<evidence type="ECO:0000313" key="3">
    <source>
        <dbReference type="Proteomes" id="UP000051574"/>
    </source>
</evidence>